<evidence type="ECO:0000256" key="1">
    <source>
        <dbReference type="SAM" id="SignalP"/>
    </source>
</evidence>
<protein>
    <recommendedName>
        <fullName evidence="6">DUF1343 domain-containing protein</fullName>
    </recommendedName>
</protein>
<evidence type="ECO:0008006" key="6">
    <source>
        <dbReference type="Google" id="ProtNLM"/>
    </source>
</evidence>
<organism evidence="4 5">
    <name type="scientific">Botrimarina mediterranea</name>
    <dbReference type="NCBI Taxonomy" id="2528022"/>
    <lineage>
        <taxon>Bacteria</taxon>
        <taxon>Pseudomonadati</taxon>
        <taxon>Planctomycetota</taxon>
        <taxon>Planctomycetia</taxon>
        <taxon>Pirellulales</taxon>
        <taxon>Lacipirellulaceae</taxon>
        <taxon>Botrimarina</taxon>
    </lineage>
</organism>
<proteinExistence type="predicted"/>
<dbReference type="AlphaFoldDB" id="A0A518KEU1"/>
<dbReference type="KEGG" id="bmei:Spa11_45390"/>
<feature type="domain" description="Peptidoglycan beta-N-acetylmuramidase NamZ N-terminal" evidence="2">
    <location>
        <begin position="42"/>
        <end position="246"/>
    </location>
</feature>
<keyword evidence="5" id="KW-1185">Reference proteome</keyword>
<dbReference type="Pfam" id="PF20732">
    <property type="entry name" value="NamZ_C"/>
    <property type="match status" value="1"/>
</dbReference>
<gene>
    <name evidence="4" type="ORF">Spa11_45390</name>
</gene>
<dbReference type="Proteomes" id="UP000316426">
    <property type="component" value="Chromosome"/>
</dbReference>
<dbReference type="EMBL" id="CP036349">
    <property type="protein sequence ID" value="QDV76309.1"/>
    <property type="molecule type" value="Genomic_DNA"/>
</dbReference>
<feature type="domain" description="Peptidoglycan beta-N-acetylmuramidase NamZ C-terminal" evidence="3">
    <location>
        <begin position="250"/>
        <end position="399"/>
    </location>
</feature>
<sequence length="400" mass="43646" precursor="true">MHRVLFAFLLLLSPLAVADQPVLLGVDVLQRDGFVPLVGKRVGLITNHTGLDSAGRTTIDVLNEADGVELVRMFGPEHGIRGELDQSQIDDGLDGPTGIPVVSLYGPRRKPDPKHLEGIDAMVFDIQDIGCRFYTYPATMKLAMRAAADAGIAFVVLDRPNPIDGVTLEGPMLDAGEESFVGFHTVPLRHGLTIGELAKLFKREGDEQGPIEVELVIVPCEGWRRSMTWDQTGLVWTDPSPNMRRLSQALLYPGLGIMETTNVSVGRGTDTPFEVFGAPWVKPVELAAALNEANTPGVRFVPRYFTPESSKFAGERCGGVDVILTDAAKLGATDVGMAIAATLRKLYPDDWDTKSYNRLLINKQVHDAVNAGASVEELQALAREGVEAYRQRREAVLMYK</sequence>
<dbReference type="PIRSF" id="PIRSF016719">
    <property type="entry name" value="UCP016719"/>
    <property type="match status" value="1"/>
</dbReference>
<dbReference type="PANTHER" id="PTHR42915:SF1">
    <property type="entry name" value="PEPTIDOGLYCAN BETA-N-ACETYLMURAMIDASE NAMZ"/>
    <property type="match status" value="1"/>
</dbReference>
<evidence type="ECO:0000259" key="2">
    <source>
        <dbReference type="Pfam" id="PF07075"/>
    </source>
</evidence>
<reference evidence="4 5" key="1">
    <citation type="submission" date="2019-02" db="EMBL/GenBank/DDBJ databases">
        <title>Deep-cultivation of Planctomycetes and their phenomic and genomic characterization uncovers novel biology.</title>
        <authorList>
            <person name="Wiegand S."/>
            <person name="Jogler M."/>
            <person name="Boedeker C."/>
            <person name="Pinto D."/>
            <person name="Vollmers J."/>
            <person name="Rivas-Marin E."/>
            <person name="Kohn T."/>
            <person name="Peeters S.H."/>
            <person name="Heuer A."/>
            <person name="Rast P."/>
            <person name="Oberbeckmann S."/>
            <person name="Bunk B."/>
            <person name="Jeske O."/>
            <person name="Meyerdierks A."/>
            <person name="Storesund J.E."/>
            <person name="Kallscheuer N."/>
            <person name="Luecker S."/>
            <person name="Lage O.M."/>
            <person name="Pohl T."/>
            <person name="Merkel B.J."/>
            <person name="Hornburger P."/>
            <person name="Mueller R.-W."/>
            <person name="Bruemmer F."/>
            <person name="Labrenz M."/>
            <person name="Spormann A.M."/>
            <person name="Op den Camp H."/>
            <person name="Overmann J."/>
            <person name="Amann R."/>
            <person name="Jetten M.S.M."/>
            <person name="Mascher T."/>
            <person name="Medema M.H."/>
            <person name="Devos D.P."/>
            <person name="Kaster A.-K."/>
            <person name="Ovreas L."/>
            <person name="Rohde M."/>
            <person name="Galperin M.Y."/>
            <person name="Jogler C."/>
        </authorList>
    </citation>
    <scope>NUCLEOTIDE SEQUENCE [LARGE SCALE GENOMIC DNA]</scope>
    <source>
        <strain evidence="4 5">Spa11</strain>
    </source>
</reference>
<feature type="signal peptide" evidence="1">
    <location>
        <begin position="1"/>
        <end position="18"/>
    </location>
</feature>
<dbReference type="InterPro" id="IPR048502">
    <property type="entry name" value="NamZ_N"/>
</dbReference>
<dbReference type="InterPro" id="IPR008302">
    <property type="entry name" value="NamZ"/>
</dbReference>
<evidence type="ECO:0000259" key="3">
    <source>
        <dbReference type="Pfam" id="PF20732"/>
    </source>
</evidence>
<dbReference type="GO" id="GO:0033922">
    <property type="term" value="F:peptidoglycan beta-N-acetylmuramidase activity"/>
    <property type="evidence" value="ECO:0007669"/>
    <property type="project" value="InterPro"/>
</dbReference>
<name>A0A518KEU1_9BACT</name>
<dbReference type="Pfam" id="PF07075">
    <property type="entry name" value="NamZ_N"/>
    <property type="match status" value="1"/>
</dbReference>
<evidence type="ECO:0000313" key="4">
    <source>
        <dbReference type="EMBL" id="QDV76309.1"/>
    </source>
</evidence>
<dbReference type="PANTHER" id="PTHR42915">
    <property type="entry name" value="HYPOTHETICAL 460 KDA PROTEIN IN FEUA-SIGW INTERGENIC REGION [PRECURSOR]"/>
    <property type="match status" value="1"/>
</dbReference>
<evidence type="ECO:0000313" key="5">
    <source>
        <dbReference type="Proteomes" id="UP000316426"/>
    </source>
</evidence>
<accession>A0A518KEU1</accession>
<feature type="chain" id="PRO_5022137138" description="DUF1343 domain-containing protein" evidence="1">
    <location>
        <begin position="19"/>
        <end position="400"/>
    </location>
</feature>
<dbReference type="Gene3D" id="3.40.50.12170">
    <property type="entry name" value="Uncharacterised protein PF07075, DUF1343"/>
    <property type="match status" value="1"/>
</dbReference>
<dbReference type="Gene3D" id="3.90.1150.140">
    <property type="match status" value="1"/>
</dbReference>
<dbReference type="InterPro" id="IPR048503">
    <property type="entry name" value="NamZ_C"/>
</dbReference>
<keyword evidence="1" id="KW-0732">Signal</keyword>